<keyword evidence="2" id="KW-1185">Reference proteome</keyword>
<gene>
    <name evidence="1" type="ORF">SAMN05216167_13924</name>
</gene>
<accession>A0A1I2H8V9</accession>
<dbReference type="STRING" id="662367.SAMN05216167_13924"/>
<evidence type="ECO:0000313" key="1">
    <source>
        <dbReference type="EMBL" id="SFF26092.1"/>
    </source>
</evidence>
<sequence length="121" mass="14220">MEFLTWKFSMIEPNRRIRKAEQIAPSTYRTYPKRWVLIQQFLIFQKELKIPVQNISFRTATELKEWLLKKSFARAHVRWASATPVRLTFPSSSSALLGYRIFGTRMELSFPLPLGRGGIQD</sequence>
<name>A0A1I2H8V9_9BACT</name>
<organism evidence="1 2">
    <name type="scientific">Spirosoma endophyticum</name>
    <dbReference type="NCBI Taxonomy" id="662367"/>
    <lineage>
        <taxon>Bacteria</taxon>
        <taxon>Pseudomonadati</taxon>
        <taxon>Bacteroidota</taxon>
        <taxon>Cytophagia</taxon>
        <taxon>Cytophagales</taxon>
        <taxon>Cytophagaceae</taxon>
        <taxon>Spirosoma</taxon>
    </lineage>
</organism>
<proteinExistence type="predicted"/>
<dbReference type="EMBL" id="FOLQ01000039">
    <property type="protein sequence ID" value="SFF26092.1"/>
    <property type="molecule type" value="Genomic_DNA"/>
</dbReference>
<dbReference type="Proteomes" id="UP000198598">
    <property type="component" value="Unassembled WGS sequence"/>
</dbReference>
<evidence type="ECO:0000313" key="2">
    <source>
        <dbReference type="Proteomes" id="UP000198598"/>
    </source>
</evidence>
<protein>
    <recommendedName>
        <fullName evidence="3">Phage integrase SAM-like domain-containing protein</fullName>
    </recommendedName>
</protein>
<evidence type="ECO:0008006" key="3">
    <source>
        <dbReference type="Google" id="ProtNLM"/>
    </source>
</evidence>
<reference evidence="1 2" key="1">
    <citation type="submission" date="2016-10" db="EMBL/GenBank/DDBJ databases">
        <authorList>
            <person name="de Groot N.N."/>
        </authorList>
    </citation>
    <scope>NUCLEOTIDE SEQUENCE [LARGE SCALE GENOMIC DNA]</scope>
    <source>
        <strain evidence="1 2">DSM 26130</strain>
    </source>
</reference>
<dbReference type="AlphaFoldDB" id="A0A1I2H8V9"/>